<protein>
    <submittedName>
        <fullName evidence="2">IS1380 family transposase</fullName>
    </submittedName>
</protein>
<dbReference type="InterPro" id="IPR047960">
    <property type="entry name" value="Transpos_IS1380"/>
</dbReference>
<gene>
    <name evidence="2" type="ORF">V5E97_11240</name>
</gene>
<reference evidence="2" key="1">
    <citation type="submission" date="2024-05" db="EMBL/GenBank/DDBJ databases">
        <title>Planctomycetes of the genus Singulisphaera possess chitinolytic capabilities.</title>
        <authorList>
            <person name="Ivanova A."/>
        </authorList>
    </citation>
    <scope>NUCLEOTIDE SEQUENCE</scope>
    <source>
        <strain evidence="2">Ch08T</strain>
    </source>
</reference>
<name>A0AAU7CNJ8_9BACT</name>
<feature type="domain" description="Transposase DDE" evidence="1">
    <location>
        <begin position="14"/>
        <end position="440"/>
    </location>
</feature>
<dbReference type="RefSeq" id="WP_406699434.1">
    <property type="nucleotide sequence ID" value="NZ_CP155447.1"/>
</dbReference>
<dbReference type="EMBL" id="CP155447">
    <property type="protein sequence ID" value="XBH06583.1"/>
    <property type="molecule type" value="Genomic_DNA"/>
</dbReference>
<accession>A0AAU7CNJ8</accession>
<dbReference type="Pfam" id="PF13701">
    <property type="entry name" value="DDE_Tnp_1_4"/>
    <property type="match status" value="1"/>
</dbReference>
<dbReference type="InterPro" id="IPR025668">
    <property type="entry name" value="Tnp_DDE_dom"/>
</dbReference>
<evidence type="ECO:0000259" key="1">
    <source>
        <dbReference type="Pfam" id="PF13701"/>
    </source>
</evidence>
<organism evidence="2">
    <name type="scientific">Singulisphaera sp. Ch08</name>
    <dbReference type="NCBI Taxonomy" id="3120278"/>
    <lineage>
        <taxon>Bacteria</taxon>
        <taxon>Pseudomonadati</taxon>
        <taxon>Planctomycetota</taxon>
        <taxon>Planctomycetia</taxon>
        <taxon>Isosphaerales</taxon>
        <taxon>Isosphaeraceae</taxon>
        <taxon>Singulisphaera</taxon>
    </lineage>
</organism>
<evidence type="ECO:0000313" key="2">
    <source>
        <dbReference type="EMBL" id="XBH06583.1"/>
    </source>
</evidence>
<dbReference type="AlphaFoldDB" id="A0AAU7CNJ8"/>
<sequence>MTHCNRETLDFASLGSQAVVADFQGGRLTSDAGILLLREVGHRLGLYDALDRAIPDPRWLPTVIHDQKTMLAQRIIALAAGYEDLNDHRTLRTDPALQVAAGQAPEEESKLASPPTLCRLENRIDRPSLVRIAKVLVDQFIASHLEPPDHLILDFDATDDPIHGHQDGRHFHAYYDNYCFLPLYVFCGDELLVAYLRPSKIDACKHTRAVLKLLVRRLRAAWPGVKITIRGDSGFCRWRLMRWCDSHGIGYVLGLAKNPALKRAGRDEIERAERQFRRSGQPQRVFGSFSYGAGTWDRPRRVIVKAEHTAKGTNPRFVVVNVPGDPQDLYEEVYCQRGEMENRIKEQQLDLFADRTSCHRLLANQFRLLLSSAAYVLVQALRRLALRGTDLARAQVGTIRLKLFKVAARVKVSVRRVVFHLASSYPYQGVFREVYTRLRADPASRDRPAGLARGIG</sequence>
<proteinExistence type="predicted"/>
<dbReference type="NCBIfam" id="NF033539">
    <property type="entry name" value="transpos_IS1380"/>
    <property type="match status" value="1"/>
</dbReference>